<dbReference type="Proteomes" id="UP000223913">
    <property type="component" value="Unassembled WGS sequence"/>
</dbReference>
<feature type="domain" description="HTH araC/xylS-type" evidence="5">
    <location>
        <begin position="275"/>
        <end position="373"/>
    </location>
</feature>
<dbReference type="InterPro" id="IPR020449">
    <property type="entry name" value="Tscrpt_reg_AraC-type_HTH"/>
</dbReference>
<evidence type="ECO:0000256" key="3">
    <source>
        <dbReference type="ARBA" id="ARBA00023163"/>
    </source>
</evidence>
<evidence type="ECO:0000256" key="1">
    <source>
        <dbReference type="ARBA" id="ARBA00023015"/>
    </source>
</evidence>
<keyword evidence="4" id="KW-0812">Transmembrane</keyword>
<accession>A0A2D0N0W2</accession>
<evidence type="ECO:0000256" key="2">
    <source>
        <dbReference type="ARBA" id="ARBA00023125"/>
    </source>
</evidence>
<dbReference type="SUPFAM" id="SSF46689">
    <property type="entry name" value="Homeodomain-like"/>
    <property type="match status" value="1"/>
</dbReference>
<dbReference type="EMBL" id="PDUD01000045">
    <property type="protein sequence ID" value="PHN02080.1"/>
    <property type="molecule type" value="Genomic_DNA"/>
</dbReference>
<dbReference type="Pfam" id="PF12833">
    <property type="entry name" value="HTH_18"/>
    <property type="match status" value="1"/>
</dbReference>
<reference evidence="6 7" key="1">
    <citation type="submission" date="2017-10" db="EMBL/GenBank/DDBJ databases">
        <title>The draft genome sequence of Lewinella nigricans NBRC 102662.</title>
        <authorList>
            <person name="Wang K."/>
        </authorList>
    </citation>
    <scope>NUCLEOTIDE SEQUENCE [LARGE SCALE GENOMIC DNA]</scope>
    <source>
        <strain evidence="6 7">NBRC 102662</strain>
    </source>
</reference>
<dbReference type="Gene3D" id="1.10.10.60">
    <property type="entry name" value="Homeodomain-like"/>
    <property type="match status" value="1"/>
</dbReference>
<protein>
    <recommendedName>
        <fullName evidence="5">HTH araC/xylS-type domain-containing protein</fullName>
    </recommendedName>
</protein>
<dbReference type="AlphaFoldDB" id="A0A2D0N0W2"/>
<evidence type="ECO:0000256" key="4">
    <source>
        <dbReference type="SAM" id="Phobius"/>
    </source>
</evidence>
<dbReference type="OrthoDB" id="5582699at2"/>
<keyword evidence="1" id="KW-0805">Transcription regulation</keyword>
<evidence type="ECO:0000313" key="6">
    <source>
        <dbReference type="EMBL" id="PHN02080.1"/>
    </source>
</evidence>
<dbReference type="InterPro" id="IPR032687">
    <property type="entry name" value="AraC-type_N"/>
</dbReference>
<keyword evidence="3" id="KW-0804">Transcription</keyword>
<keyword evidence="4" id="KW-0472">Membrane</keyword>
<dbReference type="GO" id="GO:0003700">
    <property type="term" value="F:DNA-binding transcription factor activity"/>
    <property type="evidence" value="ECO:0007669"/>
    <property type="project" value="InterPro"/>
</dbReference>
<evidence type="ECO:0000259" key="5">
    <source>
        <dbReference type="PROSITE" id="PS01124"/>
    </source>
</evidence>
<proteinExistence type="predicted"/>
<organism evidence="6 7">
    <name type="scientific">Flavilitoribacter nigricans (strain ATCC 23147 / DSM 23189 / NBRC 102662 / NCIMB 1420 / SS-2)</name>
    <name type="common">Lewinella nigricans</name>
    <dbReference type="NCBI Taxonomy" id="1122177"/>
    <lineage>
        <taxon>Bacteria</taxon>
        <taxon>Pseudomonadati</taxon>
        <taxon>Bacteroidota</taxon>
        <taxon>Saprospiria</taxon>
        <taxon>Saprospirales</taxon>
        <taxon>Lewinellaceae</taxon>
        <taxon>Flavilitoribacter</taxon>
    </lineage>
</organism>
<dbReference type="InterPro" id="IPR009057">
    <property type="entry name" value="Homeodomain-like_sf"/>
</dbReference>
<dbReference type="SMART" id="SM00342">
    <property type="entry name" value="HTH_ARAC"/>
    <property type="match status" value="1"/>
</dbReference>
<dbReference type="GO" id="GO:0005829">
    <property type="term" value="C:cytosol"/>
    <property type="evidence" value="ECO:0007669"/>
    <property type="project" value="TreeGrafter"/>
</dbReference>
<name>A0A2D0N0W2_FLAN2</name>
<dbReference type="GO" id="GO:0000976">
    <property type="term" value="F:transcription cis-regulatory region binding"/>
    <property type="evidence" value="ECO:0007669"/>
    <property type="project" value="TreeGrafter"/>
</dbReference>
<dbReference type="InterPro" id="IPR018060">
    <property type="entry name" value="HTH_AraC"/>
</dbReference>
<dbReference type="PRINTS" id="PR00032">
    <property type="entry name" value="HTHARAC"/>
</dbReference>
<comment type="caution">
    <text evidence="6">The sequence shown here is derived from an EMBL/GenBank/DDBJ whole genome shotgun (WGS) entry which is preliminary data.</text>
</comment>
<keyword evidence="7" id="KW-1185">Reference proteome</keyword>
<sequence>MPVFCRYHLDRKCRMIDIWCQVFIFAIGGLLLPLILNFMPFRARFVKNMIHFAGERGADIGDLLRAVDSRHLDELNDEDRFFDRVQYDRVLQIALRQSRDPSLGLHLGEFLSLSAAGLIVQIVQNSSTVLEALRYTVEFANLGCQELPFRLEELDHAWELSLQPDAAWEKQYPLSAHQTMDGMMVFTLREFQSITLQQHQPISVHFSYANPAARPEYERIFQCPVRLGTSQTAFYLNKAQVADKVVNSDFELLQMLVRYAGQKLEHMAREEDFGHRVRKTILNMARPHFPGIREAAANLNLSVRTLQRRLKSEGCTYQEVTDELKREFALDYLRNEELSVKEIAYSLDFAEASSFIRSFNRWFGMSPQTYREQHFSS</sequence>
<dbReference type="Pfam" id="PF12625">
    <property type="entry name" value="Arabinose_bd"/>
    <property type="match status" value="1"/>
</dbReference>
<feature type="transmembrane region" description="Helical" evidence="4">
    <location>
        <begin position="16"/>
        <end position="39"/>
    </location>
</feature>
<dbReference type="PANTHER" id="PTHR47894">
    <property type="entry name" value="HTH-TYPE TRANSCRIPTIONAL REGULATOR GADX"/>
    <property type="match status" value="1"/>
</dbReference>
<keyword evidence="2" id="KW-0238">DNA-binding</keyword>
<gene>
    <name evidence="6" type="ORF">CRP01_34170</name>
</gene>
<dbReference type="PROSITE" id="PS01124">
    <property type="entry name" value="HTH_ARAC_FAMILY_2"/>
    <property type="match status" value="1"/>
</dbReference>
<keyword evidence="4" id="KW-1133">Transmembrane helix</keyword>
<dbReference type="PANTHER" id="PTHR47894:SF1">
    <property type="entry name" value="HTH-TYPE TRANSCRIPTIONAL REGULATOR VQSM"/>
    <property type="match status" value="1"/>
</dbReference>
<evidence type="ECO:0000313" key="7">
    <source>
        <dbReference type="Proteomes" id="UP000223913"/>
    </source>
</evidence>